<evidence type="ECO:0000313" key="2">
    <source>
        <dbReference type="EMBL" id="SDS09104.1"/>
    </source>
</evidence>
<evidence type="ECO:0000313" key="3">
    <source>
        <dbReference type="Proteomes" id="UP000243426"/>
    </source>
</evidence>
<organism evidence="2 3">
    <name type="scientific">Halopseudomonas litoralis</name>
    <dbReference type="NCBI Taxonomy" id="797277"/>
    <lineage>
        <taxon>Bacteria</taxon>
        <taxon>Pseudomonadati</taxon>
        <taxon>Pseudomonadota</taxon>
        <taxon>Gammaproteobacteria</taxon>
        <taxon>Pseudomonadales</taxon>
        <taxon>Pseudomonadaceae</taxon>
        <taxon>Halopseudomonas</taxon>
    </lineage>
</organism>
<dbReference type="InterPro" id="IPR002881">
    <property type="entry name" value="DUF58"/>
</dbReference>
<gene>
    <name evidence="2" type="ORF">SAMN05216198_1157</name>
</gene>
<dbReference type="AlphaFoldDB" id="A0A1H1PDA0"/>
<proteinExistence type="predicted"/>
<reference evidence="3" key="1">
    <citation type="submission" date="2016-10" db="EMBL/GenBank/DDBJ databases">
        <authorList>
            <person name="Varghese N."/>
            <person name="Submissions S."/>
        </authorList>
    </citation>
    <scope>NUCLEOTIDE SEQUENCE [LARGE SCALE GENOMIC DNA]</scope>
    <source>
        <strain evidence="3">2SM5</strain>
    </source>
</reference>
<dbReference type="RefSeq" id="WP_090272455.1">
    <property type="nucleotide sequence ID" value="NZ_LT629748.1"/>
</dbReference>
<accession>A0A1H1PDA0</accession>
<dbReference type="EMBL" id="LT629748">
    <property type="protein sequence ID" value="SDS09104.1"/>
    <property type="molecule type" value="Genomic_DNA"/>
</dbReference>
<sequence length="310" mass="35221">MTDSAAYITLDALLEARRHCRELPLSGRPMHAGRQTGRQFSRLRGRGIDFDQVRLYQPGDDIRNIDWRVTARTRKAHTKVFNEERERPIFVLCEQSSRMFFGTQRCFKSVLAAEACALIAWMALAHNDRIGGMVFDAEQCHEIRPRRSRQAILQLLNRLLSGNHALQPGAPAAMTDEPLNLALRHSREVIRPGSILYLLCDHSAIDGLSQPLLNALGAHNDLVLLPIFDPLEASLPSSPALEFVQDHQRLTLNTTDTALREAWATQFLTRQQAWQQLATRLRCGLQPLDTSRPPIEQLRLLLSTHARRRH</sequence>
<feature type="domain" description="DUF58" evidence="1">
    <location>
        <begin position="52"/>
        <end position="269"/>
    </location>
</feature>
<dbReference type="PANTHER" id="PTHR33608:SF12">
    <property type="entry name" value="DUF58 DOMAIN-CONTAINING PROTEIN"/>
    <property type="match status" value="1"/>
</dbReference>
<dbReference type="Proteomes" id="UP000243426">
    <property type="component" value="Chromosome I"/>
</dbReference>
<dbReference type="PANTHER" id="PTHR33608">
    <property type="entry name" value="BLL2464 PROTEIN"/>
    <property type="match status" value="1"/>
</dbReference>
<evidence type="ECO:0000259" key="1">
    <source>
        <dbReference type="Pfam" id="PF01882"/>
    </source>
</evidence>
<protein>
    <recommendedName>
        <fullName evidence="1">DUF58 domain-containing protein</fullName>
    </recommendedName>
</protein>
<name>A0A1H1PDA0_9GAMM</name>
<dbReference type="STRING" id="797277.SAMN05216198_1157"/>
<dbReference type="OrthoDB" id="9776116at2"/>
<dbReference type="Pfam" id="PF01882">
    <property type="entry name" value="DUF58"/>
    <property type="match status" value="1"/>
</dbReference>
<keyword evidence="3" id="KW-1185">Reference proteome</keyword>